<keyword evidence="9" id="KW-1185">Reference proteome</keyword>
<dbReference type="RefSeq" id="XP_022773093.1">
    <property type="nucleotide sequence ID" value="XM_022917358.1"/>
</dbReference>
<gene>
    <name evidence="10" type="primary">LOC111315539</name>
</gene>
<dbReference type="AlphaFoldDB" id="A0A6P6B7E4"/>
<organism evidence="9 10">
    <name type="scientific">Durio zibethinus</name>
    <name type="common">Durian</name>
    <dbReference type="NCBI Taxonomy" id="66656"/>
    <lineage>
        <taxon>Eukaryota</taxon>
        <taxon>Viridiplantae</taxon>
        <taxon>Streptophyta</taxon>
        <taxon>Embryophyta</taxon>
        <taxon>Tracheophyta</taxon>
        <taxon>Spermatophyta</taxon>
        <taxon>Magnoliopsida</taxon>
        <taxon>eudicotyledons</taxon>
        <taxon>Gunneridae</taxon>
        <taxon>Pentapetalae</taxon>
        <taxon>rosids</taxon>
        <taxon>malvids</taxon>
        <taxon>Malvales</taxon>
        <taxon>Malvaceae</taxon>
        <taxon>Helicteroideae</taxon>
        <taxon>Durio</taxon>
    </lineage>
</organism>
<reference evidence="10" key="1">
    <citation type="submission" date="2025-08" db="UniProtKB">
        <authorList>
            <consortium name="RefSeq"/>
        </authorList>
    </citation>
    <scope>IDENTIFICATION</scope>
    <source>
        <tissue evidence="10">Fruit stalk</tissue>
    </source>
</reference>
<keyword evidence="8" id="KW-0732">Signal</keyword>
<feature type="chain" id="PRO_5027670469" evidence="8">
    <location>
        <begin position="18"/>
        <end position="111"/>
    </location>
</feature>
<dbReference type="InterPro" id="IPR050391">
    <property type="entry name" value="Mito_Metabolite_Transporter"/>
</dbReference>
<dbReference type="PANTHER" id="PTHR45618">
    <property type="entry name" value="MITOCHONDRIAL DICARBOXYLATE CARRIER-RELATED"/>
    <property type="match status" value="1"/>
</dbReference>
<keyword evidence="6" id="KW-1133">Transmembrane helix</keyword>
<keyword evidence="5" id="KW-0677">Repeat</keyword>
<accession>A0A6P6B7E4</accession>
<evidence type="ECO:0000256" key="2">
    <source>
        <dbReference type="ARBA" id="ARBA00006375"/>
    </source>
</evidence>
<dbReference type="Proteomes" id="UP000515121">
    <property type="component" value="Unplaced"/>
</dbReference>
<keyword evidence="3" id="KW-0813">Transport</keyword>
<evidence type="ECO:0000256" key="1">
    <source>
        <dbReference type="ARBA" id="ARBA00004370"/>
    </source>
</evidence>
<evidence type="ECO:0000256" key="8">
    <source>
        <dbReference type="SAM" id="SignalP"/>
    </source>
</evidence>
<comment type="subcellular location">
    <subcellularLocation>
        <location evidence="1">Membrane</location>
    </subcellularLocation>
</comment>
<evidence type="ECO:0000313" key="9">
    <source>
        <dbReference type="Proteomes" id="UP000515121"/>
    </source>
</evidence>
<dbReference type="InterPro" id="IPR023395">
    <property type="entry name" value="MCP_dom_sf"/>
</dbReference>
<dbReference type="OrthoDB" id="756301at2759"/>
<evidence type="ECO:0000256" key="6">
    <source>
        <dbReference type="ARBA" id="ARBA00022989"/>
    </source>
</evidence>
<dbReference type="SUPFAM" id="SSF103506">
    <property type="entry name" value="Mitochondrial carrier"/>
    <property type="match status" value="1"/>
</dbReference>
<evidence type="ECO:0000256" key="3">
    <source>
        <dbReference type="ARBA" id="ARBA00022448"/>
    </source>
</evidence>
<comment type="similarity">
    <text evidence="2">Belongs to the mitochondrial carrier (TC 2.A.29) family.</text>
</comment>
<dbReference type="GO" id="GO:0016020">
    <property type="term" value="C:membrane"/>
    <property type="evidence" value="ECO:0007669"/>
    <property type="project" value="UniProtKB-SubCell"/>
</dbReference>
<name>A0A6P6B7E4_DURZI</name>
<dbReference type="GeneID" id="111315539"/>
<evidence type="ECO:0000313" key="10">
    <source>
        <dbReference type="RefSeq" id="XP_022773093.1"/>
    </source>
</evidence>
<keyword evidence="7" id="KW-0472">Membrane</keyword>
<evidence type="ECO:0000256" key="4">
    <source>
        <dbReference type="ARBA" id="ARBA00022692"/>
    </source>
</evidence>
<evidence type="ECO:0000256" key="7">
    <source>
        <dbReference type="ARBA" id="ARBA00023136"/>
    </source>
</evidence>
<dbReference type="KEGG" id="dzi:111315539"/>
<sequence>MGLKGFVQGGVASVVAAVQLTLSTSSEYACNFKAKKRPSLTGGMRAVVSNPADVAMVGMQPDGRLPQTQRRNYKSVFDVITRISKAGSCLTVKRPMIVTVVNIRSDQGSDI</sequence>
<feature type="signal peptide" evidence="8">
    <location>
        <begin position="1"/>
        <end position="17"/>
    </location>
</feature>
<evidence type="ECO:0000256" key="5">
    <source>
        <dbReference type="ARBA" id="ARBA00022737"/>
    </source>
</evidence>
<protein>
    <submittedName>
        <fullName evidence="10">Mitochondrial uncoupling protein 5-like</fullName>
    </submittedName>
</protein>
<keyword evidence="4" id="KW-0812">Transmembrane</keyword>
<proteinExistence type="inferred from homology"/>